<feature type="domain" description="Carrier" evidence="6">
    <location>
        <begin position="2060"/>
        <end position="2135"/>
    </location>
</feature>
<dbReference type="Gene3D" id="3.30.559.10">
    <property type="entry name" value="Chloramphenicol acetyltransferase-like domain"/>
    <property type="match status" value="4"/>
</dbReference>
<dbReference type="InterPro" id="IPR025110">
    <property type="entry name" value="AMP-bd_C"/>
</dbReference>
<dbReference type="InterPro" id="IPR000873">
    <property type="entry name" value="AMP-dep_synth/lig_dom"/>
</dbReference>
<dbReference type="InterPro" id="IPR020802">
    <property type="entry name" value="TesA-like"/>
</dbReference>
<keyword evidence="4" id="KW-0677">Repeat</keyword>
<accession>A0ABZ0YP48</accession>
<feature type="domain" description="Carrier" evidence="6">
    <location>
        <begin position="3112"/>
        <end position="3186"/>
    </location>
</feature>
<keyword evidence="3" id="KW-0597">Phosphoprotein</keyword>
<dbReference type="Gene3D" id="2.30.38.10">
    <property type="entry name" value="Luciferase, Domain 3"/>
    <property type="match status" value="3"/>
</dbReference>
<dbReference type="InterPro" id="IPR010071">
    <property type="entry name" value="AA_adenyl_dom"/>
</dbReference>
<dbReference type="NCBIfam" id="TIGR01733">
    <property type="entry name" value="AA-adenyl-dom"/>
    <property type="match status" value="3"/>
</dbReference>
<gene>
    <name evidence="7" type="ORF">SR894_04115</name>
</gene>
<evidence type="ECO:0000256" key="4">
    <source>
        <dbReference type="ARBA" id="ARBA00022737"/>
    </source>
</evidence>
<dbReference type="InterPro" id="IPR001242">
    <property type="entry name" value="Condensation_dom"/>
</dbReference>
<dbReference type="Pfam" id="PF00668">
    <property type="entry name" value="Condensation"/>
    <property type="match status" value="4"/>
</dbReference>
<keyword evidence="2" id="KW-0596">Phosphopantetheine</keyword>
<dbReference type="Gene3D" id="3.30.300.30">
    <property type="match status" value="3"/>
</dbReference>
<dbReference type="NCBIfam" id="NF003417">
    <property type="entry name" value="PRK04813.1"/>
    <property type="match status" value="3"/>
</dbReference>
<reference evidence="7 8" key="1">
    <citation type="submission" date="2023-11" db="EMBL/GenBank/DDBJ databases">
        <title>MicrobeMod: A computational toolkit for identifying prokaryotic methylation and restriction-modification with nanopore sequencing.</title>
        <authorList>
            <person name="Crits-Christoph A."/>
            <person name="Kang S.C."/>
            <person name="Lee H."/>
            <person name="Ostrov N."/>
        </authorList>
    </citation>
    <scope>NUCLEOTIDE SEQUENCE [LARGE SCALE GENOMIC DNA]</scope>
    <source>
        <strain evidence="7 8">ATCC BAA-805</strain>
    </source>
</reference>
<organism evidence="7 8">
    <name type="scientific">Vreelandella neptunia</name>
    <dbReference type="NCBI Taxonomy" id="115551"/>
    <lineage>
        <taxon>Bacteria</taxon>
        <taxon>Pseudomonadati</taxon>
        <taxon>Pseudomonadota</taxon>
        <taxon>Gammaproteobacteria</taxon>
        <taxon>Oceanospirillales</taxon>
        <taxon>Halomonadaceae</taxon>
        <taxon>Vreelandella</taxon>
    </lineage>
</organism>
<dbReference type="PROSITE" id="PS00455">
    <property type="entry name" value="AMP_BINDING"/>
    <property type="match status" value="3"/>
</dbReference>
<evidence type="ECO:0000313" key="8">
    <source>
        <dbReference type="Proteomes" id="UP001324794"/>
    </source>
</evidence>
<dbReference type="NCBIfam" id="TIGR01720">
    <property type="entry name" value="NRPS-para261"/>
    <property type="match status" value="1"/>
</dbReference>
<dbReference type="Gene3D" id="3.40.50.980">
    <property type="match status" value="6"/>
</dbReference>
<dbReference type="RefSeq" id="WP_290276310.1">
    <property type="nucleotide sequence ID" value="NZ_CP140255.1"/>
</dbReference>
<protein>
    <submittedName>
        <fullName evidence="7">Amino acid adenylation domain-containing protein</fullName>
    </submittedName>
</protein>
<dbReference type="Pfam" id="PF13193">
    <property type="entry name" value="AMP-binding_C"/>
    <property type="match status" value="2"/>
</dbReference>
<dbReference type="InterPro" id="IPR009081">
    <property type="entry name" value="PP-bd_ACP"/>
</dbReference>
<dbReference type="PROSITE" id="PS50075">
    <property type="entry name" value="CARRIER"/>
    <property type="match status" value="3"/>
</dbReference>
<evidence type="ECO:0000256" key="2">
    <source>
        <dbReference type="ARBA" id="ARBA00022450"/>
    </source>
</evidence>
<evidence type="ECO:0000313" key="7">
    <source>
        <dbReference type="EMBL" id="WQH13731.1"/>
    </source>
</evidence>
<dbReference type="CDD" id="cd17646">
    <property type="entry name" value="A_NRPS_AB3403-like"/>
    <property type="match status" value="1"/>
</dbReference>
<dbReference type="CDD" id="cd05930">
    <property type="entry name" value="A_NRPS"/>
    <property type="match status" value="2"/>
</dbReference>
<dbReference type="SUPFAM" id="SSF52777">
    <property type="entry name" value="CoA-dependent acyltransferases"/>
    <property type="match status" value="8"/>
</dbReference>
<dbReference type="InterPro" id="IPR001031">
    <property type="entry name" value="Thioesterase"/>
</dbReference>
<feature type="domain" description="Carrier" evidence="6">
    <location>
        <begin position="1014"/>
        <end position="1089"/>
    </location>
</feature>
<dbReference type="SUPFAM" id="SSF53474">
    <property type="entry name" value="alpha/beta-Hydrolases"/>
    <property type="match status" value="1"/>
</dbReference>
<dbReference type="SMART" id="SM00824">
    <property type="entry name" value="PKS_TE"/>
    <property type="match status" value="1"/>
</dbReference>
<dbReference type="Pfam" id="PF00550">
    <property type="entry name" value="PP-binding"/>
    <property type="match status" value="3"/>
</dbReference>
<evidence type="ECO:0000256" key="5">
    <source>
        <dbReference type="SAM" id="MobiDB-lite"/>
    </source>
</evidence>
<dbReference type="InterPro" id="IPR006162">
    <property type="entry name" value="Ppantetheine_attach_site"/>
</dbReference>
<dbReference type="EMBL" id="CP140255">
    <property type="protein sequence ID" value="WQH13731.1"/>
    <property type="molecule type" value="Genomic_DNA"/>
</dbReference>
<dbReference type="InterPro" id="IPR036736">
    <property type="entry name" value="ACP-like_sf"/>
</dbReference>
<dbReference type="InterPro" id="IPR020806">
    <property type="entry name" value="PKS_PP-bd"/>
</dbReference>
<dbReference type="CDD" id="cd19534">
    <property type="entry name" value="E_NRPS"/>
    <property type="match status" value="1"/>
</dbReference>
<comment type="cofactor">
    <cofactor evidence="1">
        <name>pantetheine 4'-phosphate</name>
        <dbReference type="ChEBI" id="CHEBI:47942"/>
    </cofactor>
</comment>
<proteinExistence type="predicted"/>
<dbReference type="Pfam" id="PF00501">
    <property type="entry name" value="AMP-binding"/>
    <property type="match status" value="3"/>
</dbReference>
<dbReference type="InterPro" id="IPR045851">
    <property type="entry name" value="AMP-bd_C_sf"/>
</dbReference>
<feature type="region of interest" description="Disordered" evidence="5">
    <location>
        <begin position="996"/>
        <end position="1017"/>
    </location>
</feature>
<sequence>MSNIDTHRIAERFAGLHAEQRRVVYEKIRSQGFGIGQFPILSRPVSQQTTCSPSYAQLRQWFLWRLDPQSSAYHITGALSLKGGLDSDALWGSFAALISRHEALRTVFRDDGAGEVMQVVQAESSFACHEVDLVNMPKAEREVAIENQVALLCNDPFDLEQGPLLRVGILRLAEEEHLLVVVMHHIISDGWSMQLIIDEFAADYSARVTGETWQPPVLPIQYADYALWQRQWMEAGEKERQLDYWQRELGDEHPVLQLPTDRPRRNDGYYHAARHHMVLPESLINGLRKRTQSQGATLFMTLLTGFQALLYRYTGQEDIRVGVPIANRHRTEAQGVVGLFVNTQVLRNTLYGRLSLTEALEQGKRAALGAQEHQDLPFEQLVEALQPERSLSHTPLFQVMFNYQQQDHGSLQSLPGLELSTWPLEQGRAQLELTLNVVERMDGCLEASFVYAEELFDATTIERLAQHYTVILQALAEMPERALSDIELLDKAERLKLQEWGVNTQRHPAAQPIHHLIERQAEATPEASALVFDDQSLSYAELNTRANQLAHYLIGLGVKPETRVGIAMERSIEMVVGLLAILKAGGAYVPLDPEYPTERLAFIAEDSGIELLLTQHHLRESLPVADGLSVVELDRLDVAHHASTNPAVALHGEHLAYVIYTSGSTGRPKGAAIRHDALTNCMVWMQETYQLTDTDAVLHKAPFGFDVSVWEIFWPLSVGSRLVIAQPGDHRDPERIIGLIQRHGVTTLNFVPSMLKAFLTYPDVKAKTRLKHIMCGGEAVPATLQQDVAECLDGANLHDLYGPTETTIHVTHWWCRDDAHRQIPIGRPISGTRTYVLDGELNLVPQGVAGELYLGGVSLARGYLNRSDLTAERFVADPFTEGERLYRTGDLVRWREDGQLEYLGRLDHQVKIRGLRIELGEIEAELLSQPEVRETVVVAHEGPGGSRLVAYVVPQANGELDTALLRERLGQKLPDYMVPGIVVTLEELPLNANGKVDRKALPEPEPVSSPKYEPPQGEMEETLAQIWSGMLGVERVGRHDNFFELGGHSLLVVRLTSRVRREQNIELPVRSVFDTPILKDLATCLGKLETLQGENRLSNLGLNQAPQSFAQQRLWFLNQLEPNSSAYHLPGMLRLKGALDEQALQQAFDDLARRHAVLRTRLVAPPEDMAVPRQVIDAPAPVNIERADLSESGDIEKALRLHAQEFMGRPFLLAEECLWRVGLVKTGEQEWRLLICMHHAISDGWSVSVLLRDFSALYGAACRGEESPLGALLIQYADFAIWQREWLAGGEGDRQLNYWCHQLGDEHPVLELPTDRPRPARQSFLGARHRFTLNGPLAEQVHALAAAHNATPFMVLLATYQVLLYRLSGQSDLRVGVPIAGRNRHETEDLIGFFVNTQVLRCEMDTTSTFGRVLESVREAAIDAQAHQDLPFEQLVEALQPERSLSHNPLFQVLFDHQRHDDDYQVHLPGLVAEVLELENGTTQFDLALNTQEDGDGVLTGSWNYATDLFDSETIEYFHVQFECLLEQVVVAPERIVCDYDLLDEDQRQQLSAWNHTGVDYGKPQPVHRLFERQAMLHPGREALVCGGQRLSYAELDRAANRLAHYLLAQGIGRQALVGLAAERSIEMVVALYAIHKAGAAYVPIDPDHPETRQQQVLTDAGVALLLTHDAVLDRLPVSHGLMTINLDRIDLSDRPTTAPDVPLSAEQRAYVIYTSGSTGKPKGVANTHGALYNRLQWMQSAYSLKEYDSILQKTPYSFDVSVWEFFWPLMVGARLVVAQPGVHQEPKKLMELIRQESVTTLHFVPSMLAVFLAQEDLSGCDSLRRIVCSGEALPKDVQDRTLEDLPQAELYNLYGPTEAAIDVTHWICGQDERTTVPIGRPIGNLQIHILDSRLAPQPIGVAGELYIGGAGLAEGYHGRPELTAERFIPSPFEKGKRLYRSGDLARWCRDGTLEYLGRLDYQIKLRGLRIELGEIEVVMRSRPDVGEAVVVAHQGQLVGYAQGSDVDLDALQAELRHYLPDYMVPAHIVTLETFPLSANGKLDRKALPIPAMEGADYEAPQTQTECRLVELWQEVLEVERVGRRDNFFSLGGHSLLGVHLVHRIQKVLKKTLPLNVLFESATLATLAAMLERVPVEETPALQPAVRGQLAPQSFAQQRLWFLAQLEPDSCAYHLPSGMRLQGDLDEEALIAAFEKMIVRHESLRTCFCHGEDGTPQQRVLETIDVPIERHDLRFAGDTEAVVEARFRDVSRRPFDLEALPPWRGALVQVGEREWCLLICMHHIISDGWSMQVLLEELVAFYRSESLGEPVQAEPLATQYADYAIWQREQLSGAELERQLAWWKAQLGDEHPPLDLPADRSRPAQRYGSGAQHTFNFPPELVDQLRQSARDQQASLFMLILTGFAALLHRLSGQRDLRIGVPVAGRHQPGTEGIIGFFVNTLVLRAETEPGDRISDLLAHVCKRTREVHAHADLPFEQLVEALQPERSLSHNPLFQVGYNHQVFDHRPLDRMGSVCCEPLAAPVENAHFDLVLGTQEDENGHITGHLNYATDIFNSETVVRMADQLLVLLKALAECPQRLLCDIDLLSDRERGQLQQWGVNEECHSQDEPIHCLIERQAAAKPKATALIFDDRQISYAELNARANQLAHYLIGLGVKPETRVGIAVERSINMVVGLLAILKAGGAYVPLDPEYPSERLAFIAEDSGIELLLTQHHLRESLPVADGLSVVELDRLDVAHHASTNPAVALHGEHLAYVIYTSGSTGRPKGAAIRHDALTNCMVWMQETYQLTDTDAVLHKAPFGFDVSVWEIFWPLSVGSRLVIAQPGDHRDPERIIGLIQRHGVTTLNFVPSMLKAFLTYPDVKAKTRLKHIMCGGEAVPATLQQDVAECLDGANLHDLYGPTETTIHVTHWWCRDDAHRQIPIGRPISGTRTYVLDGELNLVPQGVAGELYLGGVSLARGYLNRSDLTAERFVADPFTEGERLYRTGDLVRWREDGQLEYLGRLDHQVKIRGLRIELGEIEAELLSQPEVRETVVVAHEGPGGSRLVAYVVPQANSELDTALLRERLGQKLPDYMVPGVVVMLEELPLNANGKVDRKALPEPEPVSSPRYAPPQGEVEVALAELWQMVLGHDDISRNDSFFELGGDSIQSLGLITRLRRVGWHLAPKDVFLKPRLVEMATALEPLDVIPARVEPVGGDLPLTPIQAHFFDQPMSNRSHWNQALLLRVKRSLDPRCLFQAVQALIDHHDGLRLGFYQQDEQWMAFYRETESAERILRVVELESVEQVPAVCDEVHGSFELSHGPLAGLLLMNLPGGEQRLLLSIHHLIVDGVSWRILLEDLDRIYRQIEAGLDPEPGLPCASYQQWANHLSDRAAKGAWDQELDDWLEIVSGDDSWPVDDPQGRNAAIDVGECEWRLSADPTRRLLRETLAIHKAGIDDMLLTALAEGLRDWGGLEQPLVAVEGHGREPLDDTLDLSRTLGWFTCLYPLRLRATGSPADTLELIRQRRAAVPGKGIGFGALRYLGKPEVRARLSRAPTPRLAFNYLGQLDESLADSRFQLAPESPGKLVDPWSPLNWELEINGQIHRGELSLTCRYSGKRYHAHTVQRLMEAIGRSLEALIAATPAPSHQRKVPVSLQRETEQDKGRLNPLLRLAEGNDRGTAIFCPHPVSGTVVGYYPLAAKLVPEWAIWGLQNRQVQEPSWRDTSLVDMARDYVRAVLEQQPKGPYYLLGWSMGGTLALEMAALLERLGKTVAFVGLIDGYVPGAGQDEAYAESGNIPDGQQQDDWQQLLAVEQHLRHLALGHDRLRLLHAPVHAWWASQSPESNENAEVLLAQAIGHSLSSSVWLDTDHMGIVRHPVFLEQLARQAGYLLGDARASEGKENKILE</sequence>
<dbReference type="SMART" id="SM00823">
    <property type="entry name" value="PKS_PP"/>
    <property type="match status" value="3"/>
</dbReference>
<name>A0ABZ0YP48_9GAMM</name>
<dbReference type="Gene3D" id="1.10.1200.10">
    <property type="entry name" value="ACP-like"/>
    <property type="match status" value="3"/>
</dbReference>
<dbReference type="Proteomes" id="UP001324794">
    <property type="component" value="Chromosome"/>
</dbReference>
<keyword evidence="8" id="KW-1185">Reference proteome</keyword>
<dbReference type="SUPFAM" id="SSF47336">
    <property type="entry name" value="ACP-like"/>
    <property type="match status" value="3"/>
</dbReference>
<dbReference type="InterPro" id="IPR020845">
    <property type="entry name" value="AMP-binding_CS"/>
</dbReference>
<dbReference type="Gene3D" id="3.30.559.30">
    <property type="entry name" value="Nonribosomal peptide synthetase, condensation domain"/>
    <property type="match status" value="4"/>
</dbReference>
<dbReference type="InterPro" id="IPR023213">
    <property type="entry name" value="CAT-like_dom_sf"/>
</dbReference>
<evidence type="ECO:0000256" key="1">
    <source>
        <dbReference type="ARBA" id="ARBA00001957"/>
    </source>
</evidence>
<dbReference type="CDD" id="cd19531">
    <property type="entry name" value="LCL_NRPS-like"/>
    <property type="match status" value="3"/>
</dbReference>
<dbReference type="Pfam" id="PF00975">
    <property type="entry name" value="Thioesterase"/>
    <property type="match status" value="1"/>
</dbReference>
<evidence type="ECO:0000256" key="3">
    <source>
        <dbReference type="ARBA" id="ARBA00022553"/>
    </source>
</evidence>
<dbReference type="InterPro" id="IPR010060">
    <property type="entry name" value="NRPS_synth"/>
</dbReference>
<dbReference type="PANTHER" id="PTHR45527:SF1">
    <property type="entry name" value="FATTY ACID SYNTHASE"/>
    <property type="match status" value="1"/>
</dbReference>
<evidence type="ECO:0000259" key="6">
    <source>
        <dbReference type="PROSITE" id="PS50075"/>
    </source>
</evidence>
<dbReference type="SUPFAM" id="SSF56801">
    <property type="entry name" value="Acetyl-CoA synthetase-like"/>
    <property type="match status" value="3"/>
</dbReference>
<dbReference type="PROSITE" id="PS00012">
    <property type="entry name" value="PHOSPHOPANTETHEINE"/>
    <property type="match status" value="3"/>
</dbReference>
<dbReference type="PANTHER" id="PTHR45527">
    <property type="entry name" value="NONRIBOSOMAL PEPTIDE SYNTHETASE"/>
    <property type="match status" value="1"/>
</dbReference>
<dbReference type="Gene3D" id="3.40.50.1820">
    <property type="entry name" value="alpha/beta hydrolase"/>
    <property type="match status" value="1"/>
</dbReference>
<dbReference type="InterPro" id="IPR029058">
    <property type="entry name" value="AB_hydrolase_fold"/>
</dbReference>